<evidence type="ECO:0000313" key="1">
    <source>
        <dbReference type="EMBL" id="KKM23892.1"/>
    </source>
</evidence>
<name>A0A0F9I8N1_9ZZZZ</name>
<protein>
    <submittedName>
        <fullName evidence="1">Uncharacterized protein</fullName>
    </submittedName>
</protein>
<accession>A0A0F9I8N1</accession>
<dbReference type="AlphaFoldDB" id="A0A0F9I8N1"/>
<comment type="caution">
    <text evidence="1">The sequence shown here is derived from an EMBL/GenBank/DDBJ whole genome shotgun (WGS) entry which is preliminary data.</text>
</comment>
<dbReference type="SUPFAM" id="SSF64484">
    <property type="entry name" value="beta and beta-prime subunits of DNA dependent RNA-polymerase"/>
    <property type="match status" value="1"/>
</dbReference>
<gene>
    <name evidence="1" type="ORF">LCGC14_1610570</name>
</gene>
<proteinExistence type="predicted"/>
<dbReference type="EMBL" id="LAZR01013033">
    <property type="protein sequence ID" value="KKM23892.1"/>
    <property type="molecule type" value="Genomic_DNA"/>
</dbReference>
<reference evidence="1" key="1">
    <citation type="journal article" date="2015" name="Nature">
        <title>Complex archaea that bridge the gap between prokaryotes and eukaryotes.</title>
        <authorList>
            <person name="Spang A."/>
            <person name="Saw J.H."/>
            <person name="Jorgensen S.L."/>
            <person name="Zaremba-Niedzwiedzka K."/>
            <person name="Martijn J."/>
            <person name="Lind A.E."/>
            <person name="van Eijk R."/>
            <person name="Schleper C."/>
            <person name="Guy L."/>
            <person name="Ettema T.J."/>
        </authorList>
    </citation>
    <scope>NUCLEOTIDE SEQUENCE</scope>
</reference>
<organism evidence="1">
    <name type="scientific">marine sediment metagenome</name>
    <dbReference type="NCBI Taxonomy" id="412755"/>
    <lineage>
        <taxon>unclassified sequences</taxon>
        <taxon>metagenomes</taxon>
        <taxon>ecological metagenomes</taxon>
    </lineage>
</organism>
<sequence length="96" mass="11518">MRIKESHLELYEYMKRKHDNGEQFTRSDLFEIYSKFVVRNKKLPEYRQEMTEEQILRNAISWLSVAITILIKRGYLGLTFRKNIISKKVEGGLHNV</sequence>